<reference evidence="2" key="1">
    <citation type="journal article" date="2022" name="Mol. Ecol. Resour.">
        <title>The genomes of chicory, endive, great burdock and yacon provide insights into Asteraceae palaeo-polyploidization history and plant inulin production.</title>
        <authorList>
            <person name="Fan W."/>
            <person name="Wang S."/>
            <person name="Wang H."/>
            <person name="Wang A."/>
            <person name="Jiang F."/>
            <person name="Liu H."/>
            <person name="Zhao H."/>
            <person name="Xu D."/>
            <person name="Zhang Y."/>
        </authorList>
    </citation>
    <scope>NUCLEOTIDE SEQUENCE [LARGE SCALE GENOMIC DNA]</scope>
    <source>
        <strain evidence="2">cv. Punajuju</strain>
    </source>
</reference>
<dbReference type="EMBL" id="CM042009">
    <property type="protein sequence ID" value="KAI3788769.1"/>
    <property type="molecule type" value="Genomic_DNA"/>
</dbReference>
<organism evidence="1 2">
    <name type="scientific">Cichorium intybus</name>
    <name type="common">Chicory</name>
    <dbReference type="NCBI Taxonomy" id="13427"/>
    <lineage>
        <taxon>Eukaryota</taxon>
        <taxon>Viridiplantae</taxon>
        <taxon>Streptophyta</taxon>
        <taxon>Embryophyta</taxon>
        <taxon>Tracheophyta</taxon>
        <taxon>Spermatophyta</taxon>
        <taxon>Magnoliopsida</taxon>
        <taxon>eudicotyledons</taxon>
        <taxon>Gunneridae</taxon>
        <taxon>Pentapetalae</taxon>
        <taxon>asterids</taxon>
        <taxon>campanulids</taxon>
        <taxon>Asterales</taxon>
        <taxon>Asteraceae</taxon>
        <taxon>Cichorioideae</taxon>
        <taxon>Cichorieae</taxon>
        <taxon>Cichoriinae</taxon>
        <taxon>Cichorium</taxon>
    </lineage>
</organism>
<comment type="caution">
    <text evidence="1">The sequence shown here is derived from an EMBL/GenBank/DDBJ whole genome shotgun (WGS) entry which is preliminary data.</text>
</comment>
<evidence type="ECO:0000313" key="2">
    <source>
        <dbReference type="Proteomes" id="UP001055811"/>
    </source>
</evidence>
<accession>A0ACB9GYV2</accession>
<name>A0ACB9GYV2_CICIN</name>
<sequence>MSVNHQIDSGSGEIKGGGGDEEESSKQKKPIGYGRRAKRVVLSKIKKAKKQLQRSKTKENGNSISRSSGCCCLYIRRKPTLDSSSESPTSDPNSSEFGYDSLKVQTKLMVLENGAIRCFASDVHEDDRIQVVCYQNVLEDVSRFPMHQESKQLKLCNSSYGSLKIDVETKT</sequence>
<gene>
    <name evidence="1" type="ORF">L2E82_01545</name>
</gene>
<protein>
    <submittedName>
        <fullName evidence="1">Uncharacterized protein</fullName>
    </submittedName>
</protein>
<keyword evidence="2" id="KW-1185">Reference proteome</keyword>
<reference evidence="1 2" key="2">
    <citation type="journal article" date="2022" name="Mol. Ecol. Resour.">
        <title>The genomes of chicory, endive, great burdock and yacon provide insights into Asteraceae paleo-polyploidization history and plant inulin production.</title>
        <authorList>
            <person name="Fan W."/>
            <person name="Wang S."/>
            <person name="Wang H."/>
            <person name="Wang A."/>
            <person name="Jiang F."/>
            <person name="Liu H."/>
            <person name="Zhao H."/>
            <person name="Xu D."/>
            <person name="Zhang Y."/>
        </authorList>
    </citation>
    <scope>NUCLEOTIDE SEQUENCE [LARGE SCALE GENOMIC DNA]</scope>
    <source>
        <strain evidence="2">cv. Punajuju</strain>
        <tissue evidence="1">Leaves</tissue>
    </source>
</reference>
<proteinExistence type="predicted"/>
<evidence type="ECO:0000313" key="1">
    <source>
        <dbReference type="EMBL" id="KAI3788769.1"/>
    </source>
</evidence>
<dbReference type="Proteomes" id="UP001055811">
    <property type="component" value="Linkage Group LG01"/>
</dbReference>